<dbReference type="SUPFAM" id="SSF51011">
    <property type="entry name" value="Glycosyl hydrolase domain"/>
    <property type="match status" value="1"/>
</dbReference>
<dbReference type="InterPro" id="IPR013783">
    <property type="entry name" value="Ig-like_fold"/>
</dbReference>
<sequence>MSDVDLLRDDPVITDPLRDLGITHGEAGPTLRVWSGAATGVDLVIDDAPRERVVPMTRDAHGVWTGSDPRLQPGRRYWLRADGEPVSDDDVRTPFDPTVDLIDPYARGLGRTGRGAWRGVVVDESFDWGGVEKPRTPLDHTVVYEAHVRGLTRLSPHIPEDLRGTYAGLAHENTIAYLTELGITAVQLLPVHQHVDEERLVAQGFENYWGYNSLSYFAPHAAYASRDAQLAGPSAILREFKGMVRLLHAAGIEVWLDVVYNHTAEEGDDGGPVYHLRGLDGSYYRHDAQGDPIDVTGCGNTLDTSLPAARRLVLDSLRYWANELQIDGFRFDLAATLGRGPDAVFSPDDPLLTEIRDDPALQGVKLVAEPWDVGLGGWQTGNFPDGWSEWNDRFRNRARDFWLRDIADARTRGVASNGLGSFASKLSGSSNIYAHERGPLAGVNFITAHDGFTLADVVSYDHKHNLRNGEDNRDGTDDNRSFNHGAEGPTDNPWILDARRRASRNLLATLFLSAGVPMLTAGDEIGRTQRGNNNGYCSDDEISWVDWQLDDEKEALLADTKALIRHRRENPALRPTRFGTTGRITLSATDMSWFGADGDPMAPDAWNDPHRRTLQYFAASTPEVEEFNRVLVVVHGSESATTVTLPEHPGVSSYQVLWTSGDAFDPRPRSPRERYDVMGPTVTLWQVS</sequence>
<accession>A0ABP8DYW3</accession>
<proteinExistence type="inferred from homology"/>
<evidence type="ECO:0000259" key="5">
    <source>
        <dbReference type="SMART" id="SM00642"/>
    </source>
</evidence>
<dbReference type="Pfam" id="PF02922">
    <property type="entry name" value="CBM_48"/>
    <property type="match status" value="1"/>
</dbReference>
<dbReference type="Gene3D" id="2.60.40.1180">
    <property type="entry name" value="Golgi alpha-mannosidase II"/>
    <property type="match status" value="1"/>
</dbReference>
<keyword evidence="7" id="KW-1185">Reference proteome</keyword>
<dbReference type="EMBL" id="BAABAU010000001">
    <property type="protein sequence ID" value="GAA4265178.1"/>
    <property type="molecule type" value="Genomic_DNA"/>
</dbReference>
<feature type="region of interest" description="Disordered" evidence="4">
    <location>
        <begin position="465"/>
        <end position="493"/>
    </location>
</feature>
<evidence type="ECO:0000256" key="2">
    <source>
        <dbReference type="ARBA" id="ARBA00022801"/>
    </source>
</evidence>
<evidence type="ECO:0000313" key="6">
    <source>
        <dbReference type="EMBL" id="GAA4265178.1"/>
    </source>
</evidence>
<dbReference type="CDD" id="cd11326">
    <property type="entry name" value="AmyAc_Glg_debranch"/>
    <property type="match status" value="1"/>
</dbReference>
<dbReference type="InterPro" id="IPR014756">
    <property type="entry name" value="Ig_E-set"/>
</dbReference>
<evidence type="ECO:0000256" key="3">
    <source>
        <dbReference type="ARBA" id="ARBA00023295"/>
    </source>
</evidence>
<dbReference type="SUPFAM" id="SSF81296">
    <property type="entry name" value="E set domains"/>
    <property type="match status" value="1"/>
</dbReference>
<dbReference type="PANTHER" id="PTHR43002">
    <property type="entry name" value="GLYCOGEN DEBRANCHING ENZYME"/>
    <property type="match status" value="1"/>
</dbReference>
<dbReference type="NCBIfam" id="TIGR02100">
    <property type="entry name" value="glgX_debranch"/>
    <property type="match status" value="1"/>
</dbReference>
<evidence type="ECO:0000256" key="4">
    <source>
        <dbReference type="SAM" id="MobiDB-lite"/>
    </source>
</evidence>
<dbReference type="SMART" id="SM00642">
    <property type="entry name" value="Aamy"/>
    <property type="match status" value="1"/>
</dbReference>
<keyword evidence="3" id="KW-0326">Glycosidase</keyword>
<dbReference type="Proteomes" id="UP001501594">
    <property type="component" value="Unassembled WGS sequence"/>
</dbReference>
<dbReference type="RefSeq" id="WP_344793727.1">
    <property type="nucleotide sequence ID" value="NZ_BAABAU010000001.1"/>
</dbReference>
<dbReference type="Gene3D" id="2.60.40.10">
    <property type="entry name" value="Immunoglobulins"/>
    <property type="match status" value="1"/>
</dbReference>
<dbReference type="InterPro" id="IPR013780">
    <property type="entry name" value="Glyco_hydro_b"/>
</dbReference>
<dbReference type="InterPro" id="IPR011837">
    <property type="entry name" value="Glycogen_debranch_GlgX"/>
</dbReference>
<dbReference type="InterPro" id="IPR004193">
    <property type="entry name" value="Glyco_hydro_13_N"/>
</dbReference>
<keyword evidence="2" id="KW-0378">Hydrolase</keyword>
<reference evidence="7" key="1">
    <citation type="journal article" date="2019" name="Int. J. Syst. Evol. Microbiol.">
        <title>The Global Catalogue of Microorganisms (GCM) 10K type strain sequencing project: providing services to taxonomists for standard genome sequencing and annotation.</title>
        <authorList>
            <consortium name="The Broad Institute Genomics Platform"/>
            <consortium name="The Broad Institute Genome Sequencing Center for Infectious Disease"/>
            <person name="Wu L."/>
            <person name="Ma J."/>
        </authorList>
    </citation>
    <scope>NUCLEOTIDE SEQUENCE [LARGE SCALE GENOMIC DNA]</scope>
    <source>
        <strain evidence="7">JCM 17442</strain>
    </source>
</reference>
<feature type="compositionally biased region" description="Basic and acidic residues" evidence="4">
    <location>
        <begin position="465"/>
        <end position="481"/>
    </location>
</feature>
<comment type="caution">
    <text evidence="6">The sequence shown here is derived from an EMBL/GenBank/DDBJ whole genome shotgun (WGS) entry which is preliminary data.</text>
</comment>
<dbReference type="SUPFAM" id="SSF51445">
    <property type="entry name" value="(Trans)glycosidases"/>
    <property type="match status" value="1"/>
</dbReference>
<protein>
    <submittedName>
        <fullName evidence="6">Glycogen debranching protein GlgX</fullName>
    </submittedName>
</protein>
<comment type="similarity">
    <text evidence="1">Belongs to the glycosyl hydrolase 13 family.</text>
</comment>
<dbReference type="InterPro" id="IPR006047">
    <property type="entry name" value="GH13_cat_dom"/>
</dbReference>
<feature type="domain" description="Glycosyl hydrolase family 13 catalytic" evidence="5">
    <location>
        <begin position="119"/>
        <end position="567"/>
    </location>
</feature>
<evidence type="ECO:0000313" key="7">
    <source>
        <dbReference type="Proteomes" id="UP001501594"/>
    </source>
</evidence>
<gene>
    <name evidence="6" type="primary">glgX_1</name>
    <name evidence="6" type="ORF">GCM10022256_07900</name>
</gene>
<organism evidence="6 7">
    <name type="scientific">Frondihabitans peucedani</name>
    <dbReference type="NCBI Taxonomy" id="598626"/>
    <lineage>
        <taxon>Bacteria</taxon>
        <taxon>Bacillati</taxon>
        <taxon>Actinomycetota</taxon>
        <taxon>Actinomycetes</taxon>
        <taxon>Micrococcales</taxon>
        <taxon>Microbacteriaceae</taxon>
        <taxon>Frondihabitans</taxon>
    </lineage>
</organism>
<dbReference type="Gene3D" id="3.20.20.80">
    <property type="entry name" value="Glycosidases"/>
    <property type="match status" value="1"/>
</dbReference>
<evidence type="ECO:0000256" key="1">
    <source>
        <dbReference type="ARBA" id="ARBA00008061"/>
    </source>
</evidence>
<name>A0ABP8DYW3_9MICO</name>
<dbReference type="InterPro" id="IPR017853">
    <property type="entry name" value="GH"/>
</dbReference>